<dbReference type="InterPro" id="IPR005302">
    <property type="entry name" value="MoCF_Sase_C"/>
</dbReference>
<dbReference type="GO" id="GO:0030170">
    <property type="term" value="F:pyridoxal phosphate binding"/>
    <property type="evidence" value="ECO:0007669"/>
    <property type="project" value="InterPro"/>
</dbReference>
<dbReference type="RefSeq" id="WP_146296367.1">
    <property type="nucleotide sequence ID" value="NZ_CP042326.1"/>
</dbReference>
<dbReference type="AlphaFoldDB" id="A0A5B8NR22"/>
<dbReference type="Pfam" id="PF03476">
    <property type="entry name" value="MOSC_N"/>
    <property type="match status" value="1"/>
</dbReference>
<keyword evidence="3" id="KW-1185">Reference proteome</keyword>
<dbReference type="OrthoDB" id="581532at2"/>
<evidence type="ECO:0000313" key="3">
    <source>
        <dbReference type="Proteomes" id="UP000318453"/>
    </source>
</evidence>
<dbReference type="KEGG" id="enn:FRE64_11545"/>
<evidence type="ECO:0000313" key="2">
    <source>
        <dbReference type="EMBL" id="QDZ40530.1"/>
    </source>
</evidence>
<gene>
    <name evidence="2" type="ORF">FRE64_11545</name>
</gene>
<organism evidence="2 3">
    <name type="scientific">Euhalothece natronophila Z-M001</name>
    <dbReference type="NCBI Taxonomy" id="522448"/>
    <lineage>
        <taxon>Bacteria</taxon>
        <taxon>Bacillati</taxon>
        <taxon>Cyanobacteriota</taxon>
        <taxon>Cyanophyceae</taxon>
        <taxon>Oscillatoriophycideae</taxon>
        <taxon>Chroococcales</taxon>
        <taxon>Halothecacae</taxon>
        <taxon>Halothece cluster</taxon>
        <taxon>Euhalothece</taxon>
    </lineage>
</organism>
<dbReference type="EMBL" id="CP042326">
    <property type="protein sequence ID" value="QDZ40530.1"/>
    <property type="molecule type" value="Genomic_DNA"/>
</dbReference>
<dbReference type="PROSITE" id="PS51340">
    <property type="entry name" value="MOSC"/>
    <property type="match status" value="1"/>
</dbReference>
<dbReference type="SUPFAM" id="SSF141673">
    <property type="entry name" value="MOSC N-terminal domain-like"/>
    <property type="match status" value="1"/>
</dbReference>
<dbReference type="GO" id="GO:0003824">
    <property type="term" value="F:catalytic activity"/>
    <property type="evidence" value="ECO:0007669"/>
    <property type="project" value="InterPro"/>
</dbReference>
<protein>
    <submittedName>
        <fullName evidence="2">MOSC domain-containing protein</fullName>
    </submittedName>
</protein>
<name>A0A5B8NR22_9CHRO</name>
<accession>A0A5B8NR22</accession>
<reference evidence="2" key="1">
    <citation type="submission" date="2019-08" db="EMBL/GenBank/DDBJ databases">
        <title>Carotenoids and Carotenoid Binding Proteins in the Halophilic Cyanobacterium Euhalothece sp. ZM00.</title>
        <authorList>
            <person name="Cho S.M."/>
            <person name="Song J.Y."/>
            <person name="Park Y.-I."/>
        </authorList>
    </citation>
    <scope>NUCLEOTIDE SEQUENCE [LARGE SCALE GENOMIC DNA]</scope>
    <source>
        <strain evidence="2">Z-M001</strain>
    </source>
</reference>
<sequence>MVAQVHKVLIYPIKALDGVERDRASVVSPGALEFDRRWAILDENGNYVNGKRNPKVHQLRSQFDLTQPSVSLQKQGETTTATFNLSTEVEQLNQWLSEYFQQPVFLRENPAGGFPDDTEAYGPTIISTATLETVASWFSELSLENARSRFRANIELSGVPPFWEDQLFSTADTVVNFQVGAVEFEGINPCQRCIVPTRDPQTGETYPQFQKVFTQQRQATLPHWSNPTRFNHYYRLSINTRILHNQIGKLIAVSDKLTINC</sequence>
<proteinExistence type="predicted"/>
<dbReference type="InterPro" id="IPR005303">
    <property type="entry name" value="MOCOS_middle"/>
</dbReference>
<dbReference type="GO" id="GO:0030151">
    <property type="term" value="F:molybdenum ion binding"/>
    <property type="evidence" value="ECO:0007669"/>
    <property type="project" value="InterPro"/>
</dbReference>
<dbReference type="Proteomes" id="UP000318453">
    <property type="component" value="Chromosome"/>
</dbReference>
<feature type="domain" description="MOSC" evidence="1">
    <location>
        <begin position="94"/>
        <end position="260"/>
    </location>
</feature>
<dbReference type="Pfam" id="PF03473">
    <property type="entry name" value="MOSC"/>
    <property type="match status" value="1"/>
</dbReference>
<evidence type="ECO:0000259" key="1">
    <source>
        <dbReference type="PROSITE" id="PS51340"/>
    </source>
</evidence>